<dbReference type="Proteomes" id="UP000275267">
    <property type="component" value="Unassembled WGS sequence"/>
</dbReference>
<comment type="caution">
    <text evidence="1">The sequence shown here is derived from an EMBL/GenBank/DDBJ whole genome shotgun (WGS) entry which is preliminary data.</text>
</comment>
<dbReference type="EMBL" id="PQIB02000002">
    <property type="protein sequence ID" value="RLN32989.1"/>
    <property type="molecule type" value="Genomic_DNA"/>
</dbReference>
<name>A0A3L6T4G7_PANMI</name>
<gene>
    <name evidence="1" type="ORF">C2845_PM03G11850</name>
</gene>
<sequence>MPPSSGPTAQPPLPAAARCWPPRPCPSSSPALLLLMLAPRRHAARRRCRRLQETTSPRPNPSPIYAACSRLAAGADTLVLSADYRLAPEHRIWVVLIRKHAEVVVGDRNVLQVFRRHCKVCCYSFHVDTKMYS</sequence>
<evidence type="ECO:0000313" key="2">
    <source>
        <dbReference type="Proteomes" id="UP000275267"/>
    </source>
</evidence>
<organism evidence="1 2">
    <name type="scientific">Panicum miliaceum</name>
    <name type="common">Proso millet</name>
    <name type="synonym">Broomcorn millet</name>
    <dbReference type="NCBI Taxonomy" id="4540"/>
    <lineage>
        <taxon>Eukaryota</taxon>
        <taxon>Viridiplantae</taxon>
        <taxon>Streptophyta</taxon>
        <taxon>Embryophyta</taxon>
        <taxon>Tracheophyta</taxon>
        <taxon>Spermatophyta</taxon>
        <taxon>Magnoliopsida</taxon>
        <taxon>Liliopsida</taxon>
        <taxon>Poales</taxon>
        <taxon>Poaceae</taxon>
        <taxon>PACMAD clade</taxon>
        <taxon>Panicoideae</taxon>
        <taxon>Panicodae</taxon>
        <taxon>Paniceae</taxon>
        <taxon>Panicinae</taxon>
        <taxon>Panicum</taxon>
        <taxon>Panicum sect. Panicum</taxon>
    </lineage>
</organism>
<accession>A0A3L6T4G7</accession>
<evidence type="ECO:0000313" key="1">
    <source>
        <dbReference type="EMBL" id="RLN32989.1"/>
    </source>
</evidence>
<keyword evidence="2" id="KW-1185">Reference proteome</keyword>
<dbReference type="AlphaFoldDB" id="A0A3L6T4G7"/>
<protein>
    <submittedName>
        <fullName evidence="1">Uncharacterized protein</fullName>
    </submittedName>
</protein>
<dbReference type="OrthoDB" id="408631at2759"/>
<reference evidence="2" key="1">
    <citation type="journal article" date="2019" name="Nat. Commun.">
        <title>The genome of broomcorn millet.</title>
        <authorList>
            <person name="Zou C."/>
            <person name="Miki D."/>
            <person name="Li D."/>
            <person name="Tang Q."/>
            <person name="Xiao L."/>
            <person name="Rajput S."/>
            <person name="Deng P."/>
            <person name="Jia W."/>
            <person name="Huang R."/>
            <person name="Zhang M."/>
            <person name="Sun Y."/>
            <person name="Hu J."/>
            <person name="Fu X."/>
            <person name="Schnable P.S."/>
            <person name="Li F."/>
            <person name="Zhang H."/>
            <person name="Feng B."/>
            <person name="Zhu X."/>
            <person name="Liu R."/>
            <person name="Schnable J.C."/>
            <person name="Zhu J.-K."/>
            <person name="Zhang H."/>
        </authorList>
    </citation>
    <scope>NUCLEOTIDE SEQUENCE [LARGE SCALE GENOMIC DNA]</scope>
</reference>
<proteinExistence type="predicted"/>